<feature type="domain" description="HTH crp-type" evidence="5">
    <location>
        <begin position="146"/>
        <end position="221"/>
    </location>
</feature>
<evidence type="ECO:0000313" key="7">
    <source>
        <dbReference type="Proteomes" id="UP000280307"/>
    </source>
</evidence>
<dbReference type="Pfam" id="PF13545">
    <property type="entry name" value="HTH_Crp_2"/>
    <property type="match status" value="1"/>
</dbReference>
<dbReference type="GO" id="GO:0005829">
    <property type="term" value="C:cytosol"/>
    <property type="evidence" value="ECO:0007669"/>
    <property type="project" value="TreeGrafter"/>
</dbReference>
<name>A0A426TSG4_9CHLR</name>
<sequence>MNASPYLITGDIFRDLAAHERAEVERQIAYNLYAPGHGFHTPNEVGEQIFVLRSGRVRIYKLSPEGRALTLMLLEPVTIFGEMALVGQALHDTFAEALNECVIGVIGRDTLRRILERYPPVALACMELMGQRLRAMEHKLADIAFKSVPQRIASLLLNLAGVGTSNPSPHDEPLSVVRYTHQQIADMIGSYRETVTKALGELREAGIIRVEDEALALVDVAALRRIAMR</sequence>
<dbReference type="InterPro" id="IPR000595">
    <property type="entry name" value="cNMP-bd_dom"/>
</dbReference>
<accession>A0A426TSG4</accession>
<protein>
    <submittedName>
        <fullName evidence="6">Crp/Fnr family transcriptional regulator</fullName>
    </submittedName>
</protein>
<reference evidence="6 7" key="1">
    <citation type="submission" date="2018-12" db="EMBL/GenBank/DDBJ databases">
        <title>Genome Sequence of Candidatus Viridilinea halotolerans isolated from saline sulfide-rich spring.</title>
        <authorList>
            <person name="Grouzdev D.S."/>
            <person name="Burganskaya E.I."/>
            <person name="Krutkina M.S."/>
            <person name="Sukhacheva M.V."/>
            <person name="Gorlenko V.M."/>
        </authorList>
    </citation>
    <scope>NUCLEOTIDE SEQUENCE [LARGE SCALE GENOMIC DNA]</scope>
    <source>
        <strain evidence="6">Chok-6</strain>
    </source>
</reference>
<dbReference type="SUPFAM" id="SSF46785">
    <property type="entry name" value="Winged helix' DNA-binding domain"/>
    <property type="match status" value="1"/>
</dbReference>
<dbReference type="AlphaFoldDB" id="A0A426TSG4"/>
<dbReference type="InterPro" id="IPR012318">
    <property type="entry name" value="HTH_CRP"/>
</dbReference>
<evidence type="ECO:0000256" key="3">
    <source>
        <dbReference type="ARBA" id="ARBA00023163"/>
    </source>
</evidence>
<organism evidence="6 7">
    <name type="scientific">Candidatus Viridilinea halotolerans</name>
    <dbReference type="NCBI Taxonomy" id="2491704"/>
    <lineage>
        <taxon>Bacteria</taxon>
        <taxon>Bacillati</taxon>
        <taxon>Chloroflexota</taxon>
        <taxon>Chloroflexia</taxon>
        <taxon>Chloroflexales</taxon>
        <taxon>Chloroflexineae</taxon>
        <taxon>Oscillochloridaceae</taxon>
        <taxon>Candidatus Viridilinea</taxon>
    </lineage>
</organism>
<dbReference type="Gene3D" id="1.10.10.10">
    <property type="entry name" value="Winged helix-like DNA-binding domain superfamily/Winged helix DNA-binding domain"/>
    <property type="match status" value="1"/>
</dbReference>
<dbReference type="Gene3D" id="2.60.120.10">
    <property type="entry name" value="Jelly Rolls"/>
    <property type="match status" value="1"/>
</dbReference>
<dbReference type="PANTHER" id="PTHR24567">
    <property type="entry name" value="CRP FAMILY TRANSCRIPTIONAL REGULATORY PROTEIN"/>
    <property type="match status" value="1"/>
</dbReference>
<dbReference type="CDD" id="cd00038">
    <property type="entry name" value="CAP_ED"/>
    <property type="match status" value="1"/>
</dbReference>
<keyword evidence="3" id="KW-0804">Transcription</keyword>
<dbReference type="SUPFAM" id="SSF51206">
    <property type="entry name" value="cAMP-binding domain-like"/>
    <property type="match status" value="1"/>
</dbReference>
<dbReference type="InterPro" id="IPR036388">
    <property type="entry name" value="WH-like_DNA-bd_sf"/>
</dbReference>
<proteinExistence type="predicted"/>
<dbReference type="InterPro" id="IPR050397">
    <property type="entry name" value="Env_Response_Regulators"/>
</dbReference>
<dbReference type="InterPro" id="IPR018490">
    <property type="entry name" value="cNMP-bd_dom_sf"/>
</dbReference>
<dbReference type="SMART" id="SM00100">
    <property type="entry name" value="cNMP"/>
    <property type="match status" value="1"/>
</dbReference>
<evidence type="ECO:0000259" key="4">
    <source>
        <dbReference type="PROSITE" id="PS50042"/>
    </source>
</evidence>
<dbReference type="Pfam" id="PF00027">
    <property type="entry name" value="cNMP_binding"/>
    <property type="match status" value="1"/>
</dbReference>
<keyword evidence="1" id="KW-0805">Transcription regulation</keyword>
<dbReference type="InterPro" id="IPR036390">
    <property type="entry name" value="WH_DNA-bd_sf"/>
</dbReference>
<dbReference type="Proteomes" id="UP000280307">
    <property type="component" value="Unassembled WGS sequence"/>
</dbReference>
<evidence type="ECO:0000313" key="6">
    <source>
        <dbReference type="EMBL" id="RRR66988.1"/>
    </source>
</evidence>
<evidence type="ECO:0000259" key="5">
    <source>
        <dbReference type="PROSITE" id="PS51063"/>
    </source>
</evidence>
<dbReference type="GO" id="GO:0003677">
    <property type="term" value="F:DNA binding"/>
    <property type="evidence" value="ECO:0007669"/>
    <property type="project" value="UniProtKB-KW"/>
</dbReference>
<gene>
    <name evidence="6" type="ORF">EI684_19745</name>
</gene>
<dbReference type="GO" id="GO:0003700">
    <property type="term" value="F:DNA-binding transcription factor activity"/>
    <property type="evidence" value="ECO:0007669"/>
    <property type="project" value="TreeGrafter"/>
</dbReference>
<dbReference type="EMBL" id="RSAS01000816">
    <property type="protein sequence ID" value="RRR66988.1"/>
    <property type="molecule type" value="Genomic_DNA"/>
</dbReference>
<dbReference type="PROSITE" id="PS51063">
    <property type="entry name" value="HTH_CRP_2"/>
    <property type="match status" value="1"/>
</dbReference>
<dbReference type="InterPro" id="IPR014710">
    <property type="entry name" value="RmlC-like_jellyroll"/>
</dbReference>
<dbReference type="FunFam" id="1.10.10.10:FF:000019">
    <property type="entry name" value="Crp/Fnr family transcriptional regulator"/>
    <property type="match status" value="1"/>
</dbReference>
<comment type="caution">
    <text evidence="6">The sequence shown here is derived from an EMBL/GenBank/DDBJ whole genome shotgun (WGS) entry which is preliminary data.</text>
</comment>
<evidence type="ECO:0000256" key="1">
    <source>
        <dbReference type="ARBA" id="ARBA00023015"/>
    </source>
</evidence>
<keyword evidence="2" id="KW-0238">DNA-binding</keyword>
<dbReference type="PANTHER" id="PTHR24567:SF74">
    <property type="entry name" value="HTH-TYPE TRANSCRIPTIONAL REGULATOR ARCR"/>
    <property type="match status" value="1"/>
</dbReference>
<dbReference type="PRINTS" id="PR00034">
    <property type="entry name" value="HTHCRP"/>
</dbReference>
<dbReference type="PROSITE" id="PS50042">
    <property type="entry name" value="CNMP_BINDING_3"/>
    <property type="match status" value="1"/>
</dbReference>
<feature type="domain" description="Cyclic nucleotide-binding" evidence="4">
    <location>
        <begin position="12"/>
        <end position="115"/>
    </location>
</feature>
<evidence type="ECO:0000256" key="2">
    <source>
        <dbReference type="ARBA" id="ARBA00023125"/>
    </source>
</evidence>
<dbReference type="SMART" id="SM00419">
    <property type="entry name" value="HTH_CRP"/>
    <property type="match status" value="1"/>
</dbReference>